<gene>
    <name evidence="2" type="ORF">RND71_025013</name>
</gene>
<dbReference type="AlphaFoldDB" id="A0AAE1RS94"/>
<dbReference type="Proteomes" id="UP001291623">
    <property type="component" value="Unassembled WGS sequence"/>
</dbReference>
<sequence>MIVKEITRLRRDKEVQVEHMLKEGNGLADFQVASQSVPSIQATRRVSSLVQAAFLSIQATRQVSFLVQAASQSVSSNQAASQSTSSNQAASQPAPSRKRVGHKLTSVLFLKPRFCFQTTESVARLHVYNSISKKRSANRLDKWNEFRDPLKSKAQIMDNVPPGIPRDQWT</sequence>
<feature type="compositionally biased region" description="Low complexity" evidence="1">
    <location>
        <begin position="77"/>
        <end position="95"/>
    </location>
</feature>
<organism evidence="2 3">
    <name type="scientific">Anisodus tanguticus</name>
    <dbReference type="NCBI Taxonomy" id="243964"/>
    <lineage>
        <taxon>Eukaryota</taxon>
        <taxon>Viridiplantae</taxon>
        <taxon>Streptophyta</taxon>
        <taxon>Embryophyta</taxon>
        <taxon>Tracheophyta</taxon>
        <taxon>Spermatophyta</taxon>
        <taxon>Magnoliopsida</taxon>
        <taxon>eudicotyledons</taxon>
        <taxon>Gunneridae</taxon>
        <taxon>Pentapetalae</taxon>
        <taxon>asterids</taxon>
        <taxon>lamiids</taxon>
        <taxon>Solanales</taxon>
        <taxon>Solanaceae</taxon>
        <taxon>Solanoideae</taxon>
        <taxon>Hyoscyameae</taxon>
        <taxon>Anisodus</taxon>
    </lineage>
</organism>
<reference evidence="2" key="1">
    <citation type="submission" date="2023-12" db="EMBL/GenBank/DDBJ databases">
        <title>Genome assembly of Anisodus tanguticus.</title>
        <authorList>
            <person name="Wang Y.-J."/>
        </authorList>
    </citation>
    <scope>NUCLEOTIDE SEQUENCE</scope>
    <source>
        <strain evidence="2">KB-2021</strain>
        <tissue evidence="2">Leaf</tissue>
    </source>
</reference>
<name>A0AAE1RS94_9SOLA</name>
<evidence type="ECO:0000256" key="1">
    <source>
        <dbReference type="SAM" id="MobiDB-lite"/>
    </source>
</evidence>
<keyword evidence="3" id="KW-1185">Reference proteome</keyword>
<evidence type="ECO:0000313" key="3">
    <source>
        <dbReference type="Proteomes" id="UP001291623"/>
    </source>
</evidence>
<dbReference type="EMBL" id="JAVYJV010000013">
    <property type="protein sequence ID" value="KAK4356042.1"/>
    <property type="molecule type" value="Genomic_DNA"/>
</dbReference>
<comment type="caution">
    <text evidence="2">The sequence shown here is derived from an EMBL/GenBank/DDBJ whole genome shotgun (WGS) entry which is preliminary data.</text>
</comment>
<proteinExistence type="predicted"/>
<feature type="region of interest" description="Disordered" evidence="1">
    <location>
        <begin position="77"/>
        <end position="98"/>
    </location>
</feature>
<evidence type="ECO:0000313" key="2">
    <source>
        <dbReference type="EMBL" id="KAK4356042.1"/>
    </source>
</evidence>
<protein>
    <submittedName>
        <fullName evidence="2">Uncharacterized protein</fullName>
    </submittedName>
</protein>
<accession>A0AAE1RS94</accession>